<dbReference type="Gene3D" id="3.40.50.280">
    <property type="entry name" value="Cobalamin-binding domain"/>
    <property type="match status" value="1"/>
</dbReference>
<name>A0ABQ4S9H3_9HYPH</name>
<dbReference type="InterPro" id="IPR036724">
    <property type="entry name" value="Cobalamin-bd_sf"/>
</dbReference>
<gene>
    <name evidence="3" type="ORF">GMJLKIPL_1055</name>
</gene>
<evidence type="ECO:0000313" key="3">
    <source>
        <dbReference type="EMBL" id="GJD99139.1"/>
    </source>
</evidence>
<sequence>MENTRHFSDTVDGPSLLRDGEPARPGRRRPSRPQPWRDDLARVVEAEIIPRLMLAHRTGRRSCLVSGPRPEPEAIARFAALMLASADADPMAEIQDFLDGGMSFDGLLLELLAPTARHIGRLWEEDACDFVQVTVAMARLRRLVHDLEMLFVEPPPADPASRRVLLVPAPGETHTFGLTIVTHFFTEAGWDVASGVSWRETKPLEHLRDAWFDVVGISLSCDVFLEALAEAVPIIRRASCSRDLRILVGGPAFENRPDRVRRVGADAVALDAREAPGIAATLLDLRVRAC</sequence>
<dbReference type="Pfam" id="PF02310">
    <property type="entry name" value="B12-binding"/>
    <property type="match status" value="1"/>
</dbReference>
<organism evidence="3 4">
    <name type="scientific">Methylobacterium isbiliense</name>
    <dbReference type="NCBI Taxonomy" id="315478"/>
    <lineage>
        <taxon>Bacteria</taxon>
        <taxon>Pseudomonadati</taxon>
        <taxon>Pseudomonadota</taxon>
        <taxon>Alphaproteobacteria</taxon>
        <taxon>Hyphomicrobiales</taxon>
        <taxon>Methylobacteriaceae</taxon>
        <taxon>Methylobacterium</taxon>
    </lineage>
</organism>
<dbReference type="EMBL" id="BPQQ01000010">
    <property type="protein sequence ID" value="GJD99139.1"/>
    <property type="molecule type" value="Genomic_DNA"/>
</dbReference>
<reference evidence="3" key="2">
    <citation type="submission" date="2021-08" db="EMBL/GenBank/DDBJ databases">
        <authorList>
            <person name="Tani A."/>
            <person name="Ola A."/>
            <person name="Ogura Y."/>
            <person name="Katsura K."/>
            <person name="Hayashi T."/>
        </authorList>
    </citation>
    <scope>NUCLEOTIDE SEQUENCE</scope>
    <source>
        <strain evidence="3">DSM 17168</strain>
    </source>
</reference>
<keyword evidence="4" id="KW-1185">Reference proteome</keyword>
<feature type="region of interest" description="Disordered" evidence="1">
    <location>
        <begin position="1"/>
        <end position="36"/>
    </location>
</feature>
<dbReference type="PROSITE" id="PS51332">
    <property type="entry name" value="B12_BINDING"/>
    <property type="match status" value="1"/>
</dbReference>
<reference evidence="3" key="1">
    <citation type="journal article" date="2021" name="Front. Microbiol.">
        <title>Comprehensive Comparative Genomics and Phenotyping of Methylobacterium Species.</title>
        <authorList>
            <person name="Alessa O."/>
            <person name="Ogura Y."/>
            <person name="Fujitani Y."/>
            <person name="Takami H."/>
            <person name="Hayashi T."/>
            <person name="Sahin N."/>
            <person name="Tani A."/>
        </authorList>
    </citation>
    <scope>NUCLEOTIDE SEQUENCE</scope>
    <source>
        <strain evidence="3">DSM 17168</strain>
    </source>
</reference>
<dbReference type="Proteomes" id="UP001055153">
    <property type="component" value="Unassembled WGS sequence"/>
</dbReference>
<feature type="domain" description="B12-binding" evidence="2">
    <location>
        <begin position="161"/>
        <end position="290"/>
    </location>
</feature>
<comment type="caution">
    <text evidence="3">The sequence shown here is derived from an EMBL/GenBank/DDBJ whole genome shotgun (WGS) entry which is preliminary data.</text>
</comment>
<evidence type="ECO:0000256" key="1">
    <source>
        <dbReference type="SAM" id="MobiDB-lite"/>
    </source>
</evidence>
<accession>A0ABQ4S9H3</accession>
<dbReference type="InterPro" id="IPR006158">
    <property type="entry name" value="Cobalamin-bd"/>
</dbReference>
<dbReference type="CDD" id="cd02065">
    <property type="entry name" value="B12-binding_like"/>
    <property type="match status" value="1"/>
</dbReference>
<dbReference type="SUPFAM" id="SSF52242">
    <property type="entry name" value="Cobalamin (vitamin B12)-binding domain"/>
    <property type="match status" value="1"/>
</dbReference>
<proteinExistence type="predicted"/>
<protein>
    <recommendedName>
        <fullName evidence="2">B12-binding domain-containing protein</fullName>
    </recommendedName>
</protein>
<evidence type="ECO:0000259" key="2">
    <source>
        <dbReference type="PROSITE" id="PS51332"/>
    </source>
</evidence>
<evidence type="ECO:0000313" key="4">
    <source>
        <dbReference type="Proteomes" id="UP001055153"/>
    </source>
</evidence>